<dbReference type="SUPFAM" id="SSF53187">
    <property type="entry name" value="Zn-dependent exopeptidases"/>
    <property type="match status" value="1"/>
</dbReference>
<keyword evidence="4" id="KW-0645">Protease</keyword>
<reference evidence="3 6" key="2">
    <citation type="submission" date="2019-07" db="EMBL/GenBank/DDBJ databases">
        <title>Whole genome shotgun sequence of Myxococcus virescens NBRC 100334.</title>
        <authorList>
            <person name="Hosoyama A."/>
            <person name="Uohara A."/>
            <person name="Ohji S."/>
            <person name="Ichikawa N."/>
        </authorList>
    </citation>
    <scope>NUCLEOTIDE SEQUENCE [LARGE SCALE GENOMIC DNA]</scope>
    <source>
        <strain evidence="3 6">NBRC 100334</strain>
    </source>
</reference>
<name>A0A511H5N3_9BACT</name>
<protein>
    <submittedName>
        <fullName evidence="3">Peptidase M28</fullName>
    </submittedName>
    <submittedName>
        <fullName evidence="4">Zn-dependent amino-or carboxypeptidase, M28 family</fullName>
    </submittedName>
</protein>
<evidence type="ECO:0000313" key="4">
    <source>
        <dbReference type="EMBL" id="SDE46477.1"/>
    </source>
</evidence>
<dbReference type="CDD" id="cd04820">
    <property type="entry name" value="PA_M28_1_1"/>
    <property type="match status" value="1"/>
</dbReference>
<dbReference type="InterPro" id="IPR007484">
    <property type="entry name" value="Peptidase_M28"/>
</dbReference>
<dbReference type="GO" id="GO:0008235">
    <property type="term" value="F:metalloexopeptidase activity"/>
    <property type="evidence" value="ECO:0007669"/>
    <property type="project" value="InterPro"/>
</dbReference>
<reference evidence="4 5" key="1">
    <citation type="submission" date="2016-10" db="EMBL/GenBank/DDBJ databases">
        <authorList>
            <person name="Varghese N."/>
            <person name="Submissions S."/>
        </authorList>
    </citation>
    <scope>NUCLEOTIDE SEQUENCE [LARGE SCALE GENOMIC DNA]</scope>
    <source>
        <strain evidence="4 5">DSM 2260</strain>
    </source>
</reference>
<evidence type="ECO:0000259" key="2">
    <source>
        <dbReference type="Pfam" id="PF04389"/>
    </source>
</evidence>
<keyword evidence="1" id="KW-0732">Signal</keyword>
<dbReference type="Pfam" id="PF04389">
    <property type="entry name" value="Peptidase_M28"/>
    <property type="match status" value="1"/>
</dbReference>
<dbReference type="Gene3D" id="3.40.630.10">
    <property type="entry name" value="Zn peptidases"/>
    <property type="match status" value="2"/>
</dbReference>
<keyword evidence="4" id="KW-0378">Hydrolase</keyword>
<dbReference type="AlphaFoldDB" id="A0A511H5N3"/>
<dbReference type="PANTHER" id="PTHR12147">
    <property type="entry name" value="METALLOPEPTIDASE M28 FAMILY MEMBER"/>
    <property type="match status" value="1"/>
</dbReference>
<evidence type="ECO:0000313" key="3">
    <source>
        <dbReference type="EMBL" id="GEL68837.1"/>
    </source>
</evidence>
<organism evidence="3 6">
    <name type="scientific">Myxococcus virescens</name>
    <dbReference type="NCBI Taxonomy" id="83456"/>
    <lineage>
        <taxon>Bacteria</taxon>
        <taxon>Pseudomonadati</taxon>
        <taxon>Myxococcota</taxon>
        <taxon>Myxococcia</taxon>
        <taxon>Myxococcales</taxon>
        <taxon>Cystobacterineae</taxon>
        <taxon>Myxococcaceae</taxon>
        <taxon>Myxococcus</taxon>
    </lineage>
</organism>
<evidence type="ECO:0000313" key="5">
    <source>
        <dbReference type="Proteomes" id="UP000198717"/>
    </source>
</evidence>
<keyword evidence="4" id="KW-0121">Carboxypeptidase</keyword>
<dbReference type="Gene3D" id="3.50.30.30">
    <property type="match status" value="1"/>
</dbReference>
<comment type="caution">
    <text evidence="3">The sequence shown here is derived from an EMBL/GenBank/DDBJ whole genome shotgun (WGS) entry which is preliminary data.</text>
</comment>
<dbReference type="SUPFAM" id="SSF52025">
    <property type="entry name" value="PA domain"/>
    <property type="match status" value="1"/>
</dbReference>
<dbReference type="RefSeq" id="WP_090491368.1">
    <property type="nucleotide sequence ID" value="NZ_BJVY01000002.1"/>
</dbReference>
<proteinExistence type="predicted"/>
<gene>
    <name evidence="3" type="ORF">MVI01_06210</name>
    <name evidence="4" type="ORF">SAMN04488504_107128</name>
</gene>
<dbReference type="EMBL" id="BJVY01000002">
    <property type="protein sequence ID" value="GEL68837.1"/>
    <property type="molecule type" value="Genomic_DNA"/>
</dbReference>
<dbReference type="PANTHER" id="PTHR12147:SF26">
    <property type="entry name" value="PEPTIDASE M28 DOMAIN-CONTAINING PROTEIN"/>
    <property type="match status" value="1"/>
</dbReference>
<feature type="domain" description="Peptidase M28" evidence="2">
    <location>
        <begin position="286"/>
        <end position="500"/>
    </location>
</feature>
<dbReference type="GO" id="GO:0004180">
    <property type="term" value="F:carboxypeptidase activity"/>
    <property type="evidence" value="ECO:0007669"/>
    <property type="project" value="UniProtKB-KW"/>
</dbReference>
<feature type="signal peptide" evidence="1">
    <location>
        <begin position="1"/>
        <end position="20"/>
    </location>
</feature>
<dbReference type="EMBL" id="FNAJ01000007">
    <property type="protein sequence ID" value="SDE46477.1"/>
    <property type="molecule type" value="Genomic_DNA"/>
</dbReference>
<dbReference type="InterPro" id="IPR045175">
    <property type="entry name" value="M28_fam"/>
</dbReference>
<dbReference type="InterPro" id="IPR046450">
    <property type="entry name" value="PA_dom_sf"/>
</dbReference>
<evidence type="ECO:0000256" key="1">
    <source>
        <dbReference type="SAM" id="SignalP"/>
    </source>
</evidence>
<feature type="chain" id="PRO_5022796138" evidence="1">
    <location>
        <begin position="21"/>
        <end position="537"/>
    </location>
</feature>
<dbReference type="Proteomes" id="UP000321224">
    <property type="component" value="Unassembled WGS sequence"/>
</dbReference>
<sequence length="537" mass="58669">MFRRPLPFVLLVLLPAMASAAASPEAERWWSHVRVLADDAMQGRETGSEGYQKAATYVVEQLSAMGIKPGAGDDYAQAVELVSRRLVDASSRLALVRGDRRMPLVIGRDAIIASSLGESGQVDAPLVFVGYGLSIPEAGHDDFAGLDLQGKVVVILYGGPDHIPGALRAHHSSLEERVKVLRKAGVVGVMVLWNPKSEELPWARIASSRFEPAMTFADPSLVENQGLKVGVIFNSRHAEKLFAGAQHSFKEVLAMADANRPLPRFELPTRLEARAEWKESPVKSANVVGVLPGSDATLAKEYVVLTAHLDHVGVGVPVKGDAIYNGAMDNATGVAAVLEMARTLQALKPKRSVLFLLVTGEEKGLLGAHYFAAKPTVPMSSIVANFNMDMFLPLFPLRHLLALGQEESSLKAPLQQVATAHGVTLVPDPEPNSMLFIRSDQYAFIRKGVPALFFKFGHAPGSPEERTMKAWHTRHYHAPSDDLRQPMDREAAAKFVRLLSDLTLTVANNPERPRWNGDSFFRRFASTPVEEAHQRMP</sequence>
<keyword evidence="5" id="KW-1185">Reference proteome</keyword>
<accession>A0A511H5N3</accession>
<dbReference type="GO" id="GO:0006508">
    <property type="term" value="P:proteolysis"/>
    <property type="evidence" value="ECO:0007669"/>
    <property type="project" value="InterPro"/>
</dbReference>
<evidence type="ECO:0000313" key="6">
    <source>
        <dbReference type="Proteomes" id="UP000321224"/>
    </source>
</evidence>
<dbReference type="Proteomes" id="UP000198717">
    <property type="component" value="Unassembled WGS sequence"/>
</dbReference>